<keyword evidence="3" id="KW-1185">Reference proteome</keyword>
<feature type="domain" description="Suppressor of fused-like" evidence="1">
    <location>
        <begin position="29"/>
        <end position="189"/>
    </location>
</feature>
<dbReference type="RefSeq" id="WP_388102358.1">
    <property type="nucleotide sequence ID" value="NZ_JBIAHM010000001.1"/>
</dbReference>
<dbReference type="Proteomes" id="UP001601303">
    <property type="component" value="Unassembled WGS sequence"/>
</dbReference>
<evidence type="ECO:0000313" key="2">
    <source>
        <dbReference type="EMBL" id="MFE9597628.1"/>
    </source>
</evidence>
<gene>
    <name evidence="2" type="ORF">ACFYNQ_03505</name>
</gene>
<sequence>MSAALEHLERRLGAMKGGWSVDEVPHGHKITVCMFGDGELSNVTSYATVGLSGTPLQVREGKREISIELMACSYSAPNPRESGYGPWPGILEHVASSSVQSGTAVLRGDFIRLPGPIAPGSEMVALYAMPPVYYPDDFSSFSLEGGGRAAIVWLIPVGDRELSRRIEVGWSDFEAELVACNPDILDLCREQIV</sequence>
<organism evidence="2 3">
    <name type="scientific">Streptomyces hokutonensis</name>
    <dbReference type="NCBI Taxonomy" id="1306990"/>
    <lineage>
        <taxon>Bacteria</taxon>
        <taxon>Bacillati</taxon>
        <taxon>Actinomycetota</taxon>
        <taxon>Actinomycetes</taxon>
        <taxon>Kitasatosporales</taxon>
        <taxon>Streptomycetaceae</taxon>
        <taxon>Streptomyces</taxon>
    </lineage>
</organism>
<protein>
    <submittedName>
        <fullName evidence="2">Suppressor of fused domain protein</fullName>
    </submittedName>
</protein>
<accession>A0ABW6LWY2</accession>
<reference evidence="2 3" key="1">
    <citation type="submission" date="2024-10" db="EMBL/GenBank/DDBJ databases">
        <title>The Natural Products Discovery Center: Release of the First 8490 Sequenced Strains for Exploring Actinobacteria Biosynthetic Diversity.</title>
        <authorList>
            <person name="Kalkreuter E."/>
            <person name="Kautsar S.A."/>
            <person name="Yang D."/>
            <person name="Bader C.D."/>
            <person name="Teijaro C.N."/>
            <person name="Fluegel L."/>
            <person name="Davis C.M."/>
            <person name="Simpson J.R."/>
            <person name="Lauterbach L."/>
            <person name="Steele A.D."/>
            <person name="Gui C."/>
            <person name="Meng S."/>
            <person name="Li G."/>
            <person name="Viehrig K."/>
            <person name="Ye F."/>
            <person name="Su P."/>
            <person name="Kiefer A.F."/>
            <person name="Nichols A."/>
            <person name="Cepeda A.J."/>
            <person name="Yan W."/>
            <person name="Fan B."/>
            <person name="Jiang Y."/>
            <person name="Adhikari A."/>
            <person name="Zheng C.-J."/>
            <person name="Schuster L."/>
            <person name="Cowan T.M."/>
            <person name="Smanski M.J."/>
            <person name="Chevrette M.G."/>
            <person name="De Carvalho L.P.S."/>
            <person name="Shen B."/>
        </authorList>
    </citation>
    <scope>NUCLEOTIDE SEQUENCE [LARGE SCALE GENOMIC DNA]</scope>
    <source>
        <strain evidence="2 3">NPDC006488</strain>
    </source>
</reference>
<evidence type="ECO:0000259" key="1">
    <source>
        <dbReference type="Pfam" id="PF05076"/>
    </source>
</evidence>
<dbReference type="InterPro" id="IPR020941">
    <property type="entry name" value="SUFU-like_domain"/>
</dbReference>
<proteinExistence type="predicted"/>
<evidence type="ECO:0000313" key="3">
    <source>
        <dbReference type="Proteomes" id="UP001601303"/>
    </source>
</evidence>
<dbReference type="Pfam" id="PF05076">
    <property type="entry name" value="SUFU"/>
    <property type="match status" value="1"/>
</dbReference>
<dbReference type="EMBL" id="JBIAHM010000001">
    <property type="protein sequence ID" value="MFE9597628.1"/>
    <property type="molecule type" value="Genomic_DNA"/>
</dbReference>
<name>A0ABW6LWY2_9ACTN</name>
<comment type="caution">
    <text evidence="2">The sequence shown here is derived from an EMBL/GenBank/DDBJ whole genome shotgun (WGS) entry which is preliminary data.</text>
</comment>